<dbReference type="InterPro" id="IPR037914">
    <property type="entry name" value="SpoVT-AbrB_sf"/>
</dbReference>
<evidence type="ECO:0000259" key="1">
    <source>
        <dbReference type="SMART" id="SM00966"/>
    </source>
</evidence>
<dbReference type="GO" id="GO:0003677">
    <property type="term" value="F:DNA binding"/>
    <property type="evidence" value="ECO:0007669"/>
    <property type="project" value="InterPro"/>
</dbReference>
<dbReference type="EMBL" id="LBNE01000012">
    <property type="protein sequence ID" value="KKO70788.1"/>
    <property type="molecule type" value="Genomic_DNA"/>
</dbReference>
<sequence>MQVAKWGNSLAVRLPATLVKALELREGDDIEIVVDDARTFAVRKKPGADALLARLRAFRGKLPADFKFSRNEANARD</sequence>
<reference evidence="2 3" key="1">
    <citation type="submission" date="2015-04" db="EMBL/GenBank/DDBJ databases">
        <title>Genome sequence of Kerstersia gyiorum CG1.</title>
        <authorList>
            <person name="Greninger A.L."/>
            <person name="Kozyreva V."/>
            <person name="Chaturvedi V."/>
        </authorList>
    </citation>
    <scope>NUCLEOTIDE SEQUENCE [LARGE SCALE GENOMIC DNA]</scope>
    <source>
        <strain evidence="2 3">CG1</strain>
    </source>
</reference>
<gene>
    <name evidence="2" type="ORF">AAV32_14975</name>
</gene>
<evidence type="ECO:0000313" key="3">
    <source>
        <dbReference type="Proteomes" id="UP000078084"/>
    </source>
</evidence>
<organism evidence="2 3">
    <name type="scientific">Kerstersia gyiorum</name>
    <dbReference type="NCBI Taxonomy" id="206506"/>
    <lineage>
        <taxon>Bacteria</taxon>
        <taxon>Pseudomonadati</taxon>
        <taxon>Pseudomonadota</taxon>
        <taxon>Betaproteobacteria</taxon>
        <taxon>Burkholderiales</taxon>
        <taxon>Alcaligenaceae</taxon>
        <taxon>Kerstersia</taxon>
    </lineage>
</organism>
<dbReference type="Proteomes" id="UP000078084">
    <property type="component" value="Unassembled WGS sequence"/>
</dbReference>
<dbReference type="STRING" id="206506.AAV32_14975"/>
<proteinExistence type="predicted"/>
<dbReference type="SMART" id="SM00966">
    <property type="entry name" value="SpoVT_AbrB"/>
    <property type="match status" value="1"/>
</dbReference>
<dbReference type="AlphaFoldDB" id="A0A171KPH1"/>
<comment type="caution">
    <text evidence="2">The sequence shown here is derived from an EMBL/GenBank/DDBJ whole genome shotgun (WGS) entry which is preliminary data.</text>
</comment>
<dbReference type="InterPro" id="IPR007159">
    <property type="entry name" value="SpoVT-AbrB_dom"/>
</dbReference>
<dbReference type="SUPFAM" id="SSF89447">
    <property type="entry name" value="AbrB/MazE/MraZ-like"/>
    <property type="match status" value="1"/>
</dbReference>
<dbReference type="Pfam" id="PF04014">
    <property type="entry name" value="MazE_antitoxin"/>
    <property type="match status" value="1"/>
</dbReference>
<dbReference type="Gene3D" id="2.10.260.10">
    <property type="match status" value="1"/>
</dbReference>
<dbReference type="RefSeq" id="WP_068374058.1">
    <property type="nucleotide sequence ID" value="NZ_LBNE01000012.1"/>
</dbReference>
<protein>
    <submittedName>
        <fullName evidence="2">AbrB family transcriptional regulator</fullName>
    </submittedName>
</protein>
<accession>A0A171KPH1</accession>
<keyword evidence="3" id="KW-1185">Reference proteome</keyword>
<dbReference type="PATRIC" id="fig|206506.3.peg.3187"/>
<evidence type="ECO:0000313" key="2">
    <source>
        <dbReference type="EMBL" id="KKO70788.1"/>
    </source>
</evidence>
<feature type="domain" description="SpoVT-AbrB" evidence="1">
    <location>
        <begin position="4"/>
        <end position="50"/>
    </location>
</feature>
<name>A0A171KPH1_9BURK</name>